<keyword evidence="2" id="KW-0560">Oxidoreductase</keyword>
<evidence type="ECO:0000256" key="1">
    <source>
        <dbReference type="ARBA" id="ARBA00022857"/>
    </source>
</evidence>
<dbReference type="Pfam" id="PF01370">
    <property type="entry name" value="Epimerase"/>
    <property type="match status" value="1"/>
</dbReference>
<evidence type="ECO:0000259" key="3">
    <source>
        <dbReference type="Pfam" id="PF01370"/>
    </source>
</evidence>
<dbReference type="InterPro" id="IPR036291">
    <property type="entry name" value="NAD(P)-bd_dom_sf"/>
</dbReference>
<organism evidence="4 5">
    <name type="scientific">Quillaja saponaria</name>
    <name type="common">Soap bark tree</name>
    <dbReference type="NCBI Taxonomy" id="32244"/>
    <lineage>
        <taxon>Eukaryota</taxon>
        <taxon>Viridiplantae</taxon>
        <taxon>Streptophyta</taxon>
        <taxon>Embryophyta</taxon>
        <taxon>Tracheophyta</taxon>
        <taxon>Spermatophyta</taxon>
        <taxon>Magnoliopsida</taxon>
        <taxon>eudicotyledons</taxon>
        <taxon>Gunneridae</taxon>
        <taxon>Pentapetalae</taxon>
        <taxon>rosids</taxon>
        <taxon>fabids</taxon>
        <taxon>Fabales</taxon>
        <taxon>Quillajaceae</taxon>
        <taxon>Quillaja</taxon>
    </lineage>
</organism>
<evidence type="ECO:0000256" key="2">
    <source>
        <dbReference type="ARBA" id="ARBA00023002"/>
    </source>
</evidence>
<dbReference type="GO" id="GO:0016616">
    <property type="term" value="F:oxidoreductase activity, acting on the CH-OH group of donors, NAD or NADP as acceptor"/>
    <property type="evidence" value="ECO:0007669"/>
    <property type="project" value="TreeGrafter"/>
</dbReference>
<dbReference type="PANTHER" id="PTHR10366:SF563">
    <property type="entry name" value="CINNAMOYL-COA REDUCTASE 16"/>
    <property type="match status" value="1"/>
</dbReference>
<keyword evidence="5" id="KW-1185">Reference proteome</keyword>
<name>A0AAD7LQF5_QUISA</name>
<comment type="caution">
    <text evidence="4">The sequence shown here is derived from an EMBL/GenBank/DDBJ whole genome shotgun (WGS) entry which is preliminary data.</text>
</comment>
<keyword evidence="1" id="KW-0521">NADP</keyword>
<sequence>MDISIDTRDDSPGTSVTKFSRDFSYKCFGRGASQTCGAQIYVSHYCIIYVDSSFLHGHLRYSHLRACLNSKTVKRVVYTSSIAAVASSGNIDGQVVDESFWSNVDFLRARKRFRDTYAISKTLTEKAALEFAEQNGIDVVTILPSFVVGPFICPQLASSVYAVLAMAFGNKDLFWFPLHAVHVEDLARAYLFLFEHSNPKGRYICSSEYVTIERTYEFLSNKYPEFEVPAIDFLKEGREKYDLSSKKLLDA</sequence>
<feature type="domain" description="NAD-dependent epimerase/dehydratase" evidence="3">
    <location>
        <begin position="67"/>
        <end position="199"/>
    </location>
</feature>
<evidence type="ECO:0000313" key="5">
    <source>
        <dbReference type="Proteomes" id="UP001163823"/>
    </source>
</evidence>
<dbReference type="Gene3D" id="3.40.50.720">
    <property type="entry name" value="NAD(P)-binding Rossmann-like Domain"/>
    <property type="match status" value="1"/>
</dbReference>
<proteinExistence type="predicted"/>
<dbReference type="EMBL" id="JARAOO010000007">
    <property type="protein sequence ID" value="KAJ7962192.1"/>
    <property type="molecule type" value="Genomic_DNA"/>
</dbReference>
<dbReference type="SUPFAM" id="SSF51735">
    <property type="entry name" value="NAD(P)-binding Rossmann-fold domains"/>
    <property type="match status" value="1"/>
</dbReference>
<dbReference type="AlphaFoldDB" id="A0AAD7LQF5"/>
<dbReference type="InterPro" id="IPR050425">
    <property type="entry name" value="NAD(P)_dehydrat-like"/>
</dbReference>
<gene>
    <name evidence="4" type="ORF">O6P43_017456</name>
</gene>
<dbReference type="PANTHER" id="PTHR10366">
    <property type="entry name" value="NAD DEPENDENT EPIMERASE/DEHYDRATASE"/>
    <property type="match status" value="1"/>
</dbReference>
<reference evidence="4" key="1">
    <citation type="journal article" date="2023" name="Science">
        <title>Elucidation of the pathway for biosynthesis of saponin adjuvants from the soapbark tree.</title>
        <authorList>
            <person name="Reed J."/>
            <person name="Orme A."/>
            <person name="El-Demerdash A."/>
            <person name="Owen C."/>
            <person name="Martin L.B.B."/>
            <person name="Misra R.C."/>
            <person name="Kikuchi S."/>
            <person name="Rejzek M."/>
            <person name="Martin A.C."/>
            <person name="Harkess A."/>
            <person name="Leebens-Mack J."/>
            <person name="Louveau T."/>
            <person name="Stephenson M.J."/>
            <person name="Osbourn A."/>
        </authorList>
    </citation>
    <scope>NUCLEOTIDE SEQUENCE</scope>
    <source>
        <strain evidence="4">S10</strain>
    </source>
</reference>
<accession>A0AAD7LQF5</accession>
<dbReference type="InterPro" id="IPR001509">
    <property type="entry name" value="Epimerase_deHydtase"/>
</dbReference>
<dbReference type="Proteomes" id="UP001163823">
    <property type="component" value="Chromosome 7"/>
</dbReference>
<protein>
    <submittedName>
        <fullName evidence="4">Dihydroflavonol-4-reductase</fullName>
    </submittedName>
</protein>
<dbReference type="KEGG" id="qsa:O6P43_017456"/>
<evidence type="ECO:0000313" key="4">
    <source>
        <dbReference type="EMBL" id="KAJ7962192.1"/>
    </source>
</evidence>